<dbReference type="KEGG" id="aii:E4K63_02295"/>
<organism evidence="1 2">
    <name type="scientific">Allofrancisella inopinata</name>
    <dbReference type="NCBI Taxonomy" id="1085647"/>
    <lineage>
        <taxon>Bacteria</taxon>
        <taxon>Pseudomonadati</taxon>
        <taxon>Pseudomonadota</taxon>
        <taxon>Gammaproteobacteria</taxon>
        <taxon>Thiotrichales</taxon>
        <taxon>Francisellaceae</taxon>
        <taxon>Allofrancisella</taxon>
    </lineage>
</organism>
<gene>
    <name evidence="1" type="ORF">E4K63_02295</name>
</gene>
<proteinExistence type="predicted"/>
<sequence>MMDVLIEKALGQYKSHIIDHATLSTIILNNKYTSVKDKIEYLKQKGIISTLKKGLYVHNSLYAKNIISKEIVANNMLSPSYVSLDYALYFYGIIPESVCDITSVTTKRSKSFNTGYGVFSFTKLKKELFSIGIVIEACQNGNFMIATKEKALCDKIYCTKDIQVASVSSMIDFLENDLRIDLDELKNFDINIVSKYYEISKSKKINSLQKVIKEF</sequence>
<dbReference type="EMBL" id="CP038241">
    <property type="protein sequence ID" value="QIV95721.1"/>
    <property type="molecule type" value="Genomic_DNA"/>
</dbReference>
<keyword evidence="2" id="KW-1185">Reference proteome</keyword>
<protein>
    <recommendedName>
        <fullName evidence="3">Transcriptional regulator, AbiEi antitoxin, Type IV TA system</fullName>
    </recommendedName>
</protein>
<evidence type="ECO:0000313" key="2">
    <source>
        <dbReference type="Proteomes" id="UP000502004"/>
    </source>
</evidence>
<evidence type="ECO:0008006" key="3">
    <source>
        <dbReference type="Google" id="ProtNLM"/>
    </source>
</evidence>
<evidence type="ECO:0000313" key="1">
    <source>
        <dbReference type="EMBL" id="QIV95721.1"/>
    </source>
</evidence>
<dbReference type="AlphaFoldDB" id="A0AAE6YHI4"/>
<name>A0AAE6YHI4_9GAMM</name>
<dbReference type="Proteomes" id="UP000502004">
    <property type="component" value="Chromosome"/>
</dbReference>
<reference evidence="1 2" key="1">
    <citation type="submission" date="2019-03" db="EMBL/GenBank/DDBJ databases">
        <title>Complete Genome Sequence of Allofrancisella inopinata Strain SYSU YG23 Isolated from Water-Cooling Systems in China.</title>
        <authorList>
            <person name="Ohrman C."/>
            <person name="Uneklint I."/>
            <person name="Sjodin A."/>
        </authorList>
    </citation>
    <scope>NUCLEOTIDE SEQUENCE [LARGE SCALE GENOMIC DNA]</scope>
    <source>
        <strain evidence="1 2">SYSU YG23</strain>
    </source>
</reference>
<dbReference type="RefSeq" id="WP_133942392.1">
    <property type="nucleotide sequence ID" value="NZ_CP038241.1"/>
</dbReference>
<accession>A0AAE6YHI4</accession>